<evidence type="ECO:0000313" key="2">
    <source>
        <dbReference type="Proteomes" id="UP000015106"/>
    </source>
</evidence>
<accession>A0A8R7QKL1</accession>
<reference evidence="1" key="3">
    <citation type="submission" date="2022-06" db="UniProtKB">
        <authorList>
            <consortium name="EnsemblPlants"/>
        </authorList>
    </citation>
    <scope>IDENTIFICATION</scope>
</reference>
<dbReference type="Gramene" id="TuG1812G0500005203.01.T03">
    <property type="protein sequence ID" value="TuG1812G0500005203.01.T03.cds452218"/>
    <property type="gene ID" value="TuG1812G0500005203.01"/>
</dbReference>
<name>A0A8R7QKL1_TRIUA</name>
<dbReference type="Proteomes" id="UP000015106">
    <property type="component" value="Chromosome 5"/>
</dbReference>
<keyword evidence="2" id="KW-1185">Reference proteome</keyword>
<reference evidence="1" key="2">
    <citation type="submission" date="2018-03" db="EMBL/GenBank/DDBJ databases">
        <title>The Triticum urartu genome reveals the dynamic nature of wheat genome evolution.</title>
        <authorList>
            <person name="Ling H."/>
            <person name="Ma B."/>
            <person name="Shi X."/>
            <person name="Liu H."/>
            <person name="Dong L."/>
            <person name="Sun H."/>
            <person name="Cao Y."/>
            <person name="Gao Q."/>
            <person name="Zheng S."/>
            <person name="Li Y."/>
            <person name="Yu Y."/>
            <person name="Du H."/>
            <person name="Qi M."/>
            <person name="Li Y."/>
            <person name="Yu H."/>
            <person name="Cui Y."/>
            <person name="Wang N."/>
            <person name="Chen C."/>
            <person name="Wu H."/>
            <person name="Zhao Y."/>
            <person name="Zhang J."/>
            <person name="Li Y."/>
            <person name="Zhou W."/>
            <person name="Zhang B."/>
            <person name="Hu W."/>
            <person name="Eijk M."/>
            <person name="Tang J."/>
            <person name="Witsenboer H."/>
            <person name="Zhao S."/>
            <person name="Li Z."/>
            <person name="Zhang A."/>
            <person name="Wang D."/>
            <person name="Liang C."/>
        </authorList>
    </citation>
    <scope>NUCLEOTIDE SEQUENCE [LARGE SCALE GENOMIC DNA]</scope>
    <source>
        <strain evidence="1">cv. G1812</strain>
    </source>
</reference>
<dbReference type="AlphaFoldDB" id="A0A8R7QKL1"/>
<dbReference type="EnsemblPlants" id="TuG1812G0500005203.01.T03">
    <property type="protein sequence ID" value="TuG1812G0500005203.01.T03.cds452218"/>
    <property type="gene ID" value="TuG1812G0500005203.01"/>
</dbReference>
<organism evidence="1 2">
    <name type="scientific">Triticum urartu</name>
    <name type="common">Red wild einkorn</name>
    <name type="synonym">Crithodium urartu</name>
    <dbReference type="NCBI Taxonomy" id="4572"/>
    <lineage>
        <taxon>Eukaryota</taxon>
        <taxon>Viridiplantae</taxon>
        <taxon>Streptophyta</taxon>
        <taxon>Embryophyta</taxon>
        <taxon>Tracheophyta</taxon>
        <taxon>Spermatophyta</taxon>
        <taxon>Magnoliopsida</taxon>
        <taxon>Liliopsida</taxon>
        <taxon>Poales</taxon>
        <taxon>Poaceae</taxon>
        <taxon>BOP clade</taxon>
        <taxon>Pooideae</taxon>
        <taxon>Triticodae</taxon>
        <taxon>Triticeae</taxon>
        <taxon>Triticinae</taxon>
        <taxon>Triticum</taxon>
    </lineage>
</organism>
<proteinExistence type="predicted"/>
<evidence type="ECO:0000313" key="1">
    <source>
        <dbReference type="EnsemblPlants" id="TuG1812G0500005203.01.T03.cds452218"/>
    </source>
</evidence>
<sequence>MKAAMVTASFSLTPTLPAAPARLAMAVPCFWQKASPSRLGGLFLFGQRMQAAP</sequence>
<protein>
    <submittedName>
        <fullName evidence="1">Uncharacterized protein</fullName>
    </submittedName>
</protein>
<reference evidence="2" key="1">
    <citation type="journal article" date="2013" name="Nature">
        <title>Draft genome of the wheat A-genome progenitor Triticum urartu.</title>
        <authorList>
            <person name="Ling H.Q."/>
            <person name="Zhao S."/>
            <person name="Liu D."/>
            <person name="Wang J."/>
            <person name="Sun H."/>
            <person name="Zhang C."/>
            <person name="Fan H."/>
            <person name="Li D."/>
            <person name="Dong L."/>
            <person name="Tao Y."/>
            <person name="Gao C."/>
            <person name="Wu H."/>
            <person name="Li Y."/>
            <person name="Cui Y."/>
            <person name="Guo X."/>
            <person name="Zheng S."/>
            <person name="Wang B."/>
            <person name="Yu K."/>
            <person name="Liang Q."/>
            <person name="Yang W."/>
            <person name="Lou X."/>
            <person name="Chen J."/>
            <person name="Feng M."/>
            <person name="Jian J."/>
            <person name="Zhang X."/>
            <person name="Luo G."/>
            <person name="Jiang Y."/>
            <person name="Liu J."/>
            <person name="Wang Z."/>
            <person name="Sha Y."/>
            <person name="Zhang B."/>
            <person name="Wu H."/>
            <person name="Tang D."/>
            <person name="Shen Q."/>
            <person name="Xue P."/>
            <person name="Zou S."/>
            <person name="Wang X."/>
            <person name="Liu X."/>
            <person name="Wang F."/>
            <person name="Yang Y."/>
            <person name="An X."/>
            <person name="Dong Z."/>
            <person name="Zhang K."/>
            <person name="Zhang X."/>
            <person name="Luo M.C."/>
            <person name="Dvorak J."/>
            <person name="Tong Y."/>
            <person name="Wang J."/>
            <person name="Yang H."/>
            <person name="Li Z."/>
            <person name="Wang D."/>
            <person name="Zhang A."/>
            <person name="Wang J."/>
        </authorList>
    </citation>
    <scope>NUCLEOTIDE SEQUENCE</scope>
    <source>
        <strain evidence="2">cv. G1812</strain>
    </source>
</reference>